<dbReference type="RefSeq" id="WP_171653820.1">
    <property type="nucleotide sequence ID" value="NZ_WHOD01000071.1"/>
</dbReference>
<evidence type="ECO:0000313" key="2">
    <source>
        <dbReference type="Proteomes" id="UP000641588"/>
    </source>
</evidence>
<comment type="caution">
    <text evidence="1">The sequence shown here is derived from an EMBL/GenBank/DDBJ whole genome shotgun (WGS) entry which is preliminary data.</text>
</comment>
<dbReference type="EMBL" id="WHOD01000071">
    <property type="protein sequence ID" value="NOU95604.1"/>
    <property type="molecule type" value="Genomic_DNA"/>
</dbReference>
<evidence type="ECO:0000313" key="1">
    <source>
        <dbReference type="EMBL" id="NOU95604.1"/>
    </source>
</evidence>
<gene>
    <name evidence="1" type="ORF">GC093_20565</name>
</gene>
<protein>
    <submittedName>
        <fullName evidence="1">Uncharacterized protein</fullName>
    </submittedName>
</protein>
<dbReference type="Proteomes" id="UP000641588">
    <property type="component" value="Unassembled WGS sequence"/>
</dbReference>
<proteinExistence type="predicted"/>
<reference evidence="1" key="1">
    <citation type="submission" date="2019-10" db="EMBL/GenBank/DDBJ databases">
        <title>Description of Paenibacillus glebae sp. nov.</title>
        <authorList>
            <person name="Carlier A."/>
            <person name="Qi S."/>
        </authorList>
    </citation>
    <scope>NUCLEOTIDE SEQUENCE</scope>
    <source>
        <strain evidence="1">LMG 31456</strain>
    </source>
</reference>
<sequence>MENLLRKRIDEMKREREGKDLLEMVLSGKLPKKSISEEIKVLTVHVPKTKLIMGIEEYWKRG</sequence>
<accession>A0A972K0G9</accession>
<keyword evidence="2" id="KW-1185">Reference proteome</keyword>
<name>A0A972K0G9_9BACL</name>
<organism evidence="1 2">
    <name type="scientific">Paenibacillus foliorum</name>
    <dbReference type="NCBI Taxonomy" id="2654974"/>
    <lineage>
        <taxon>Bacteria</taxon>
        <taxon>Bacillati</taxon>
        <taxon>Bacillota</taxon>
        <taxon>Bacilli</taxon>
        <taxon>Bacillales</taxon>
        <taxon>Paenibacillaceae</taxon>
        <taxon>Paenibacillus</taxon>
    </lineage>
</organism>
<dbReference type="AlphaFoldDB" id="A0A972K0G9"/>